<reference evidence="2 3" key="1">
    <citation type="submission" date="2017-09" db="EMBL/GenBank/DDBJ databases">
        <title>Large-scale bioinformatics analysis of Bacillus genomes uncovers conserved roles of natural products in bacterial physiology.</title>
        <authorList>
            <consortium name="Agbiome Team Llc"/>
            <person name="Bleich R.M."/>
            <person name="Grubbs K.J."/>
            <person name="Santa Maria K.C."/>
            <person name="Allen S.E."/>
            <person name="Farag S."/>
            <person name="Shank E.A."/>
            <person name="Bowers A."/>
        </authorList>
    </citation>
    <scope>NUCLEOTIDE SEQUENCE [LARGE SCALE GENOMIC DNA]</scope>
    <source>
        <strain evidence="2 3">AFS040105</strain>
    </source>
</reference>
<comment type="caution">
    <text evidence="2">The sequence shown here is derived from an EMBL/GenBank/DDBJ whole genome shotgun (WGS) entry which is preliminary data.</text>
</comment>
<dbReference type="EMBL" id="NUMG01000025">
    <property type="protein sequence ID" value="PGT99859.1"/>
    <property type="molecule type" value="Genomic_DNA"/>
</dbReference>
<gene>
    <name evidence="2" type="ORF">COD19_18175</name>
</gene>
<dbReference type="InterPro" id="IPR043519">
    <property type="entry name" value="NT_sf"/>
</dbReference>
<dbReference type="AlphaFoldDB" id="A0A2C1LPH7"/>
<feature type="domain" description="Polymerase beta nucleotidyltransferase" evidence="1">
    <location>
        <begin position="14"/>
        <end position="110"/>
    </location>
</feature>
<dbReference type="PANTHER" id="PTHR33933:SF1">
    <property type="entry name" value="PROTEIN ADENYLYLTRANSFERASE MNTA-RELATED"/>
    <property type="match status" value="1"/>
</dbReference>
<dbReference type="SUPFAM" id="SSF81301">
    <property type="entry name" value="Nucleotidyltransferase"/>
    <property type="match status" value="1"/>
</dbReference>
<keyword evidence="2" id="KW-0808">Transferase</keyword>
<evidence type="ECO:0000313" key="3">
    <source>
        <dbReference type="Proteomes" id="UP000225766"/>
    </source>
</evidence>
<dbReference type="GO" id="GO:0016740">
    <property type="term" value="F:transferase activity"/>
    <property type="evidence" value="ECO:0007669"/>
    <property type="project" value="UniProtKB-KW"/>
</dbReference>
<organism evidence="2 3">
    <name type="scientific">Bacillus cereus</name>
    <dbReference type="NCBI Taxonomy" id="1396"/>
    <lineage>
        <taxon>Bacteria</taxon>
        <taxon>Bacillati</taxon>
        <taxon>Bacillota</taxon>
        <taxon>Bacilli</taxon>
        <taxon>Bacillales</taxon>
        <taxon>Bacillaceae</taxon>
        <taxon>Bacillus</taxon>
        <taxon>Bacillus cereus group</taxon>
    </lineage>
</organism>
<dbReference type="CDD" id="cd05403">
    <property type="entry name" value="NT_KNTase_like"/>
    <property type="match status" value="1"/>
</dbReference>
<dbReference type="InterPro" id="IPR052548">
    <property type="entry name" value="Type_VII_TA_antitoxin"/>
</dbReference>
<evidence type="ECO:0000313" key="2">
    <source>
        <dbReference type="EMBL" id="PGT99859.1"/>
    </source>
</evidence>
<evidence type="ECO:0000259" key="1">
    <source>
        <dbReference type="Pfam" id="PF18765"/>
    </source>
</evidence>
<protein>
    <submittedName>
        <fullName evidence="2">Nucleotidyltransferase</fullName>
    </submittedName>
</protein>
<dbReference type="Pfam" id="PF18765">
    <property type="entry name" value="Polbeta"/>
    <property type="match status" value="1"/>
</dbReference>
<dbReference type="Proteomes" id="UP000225766">
    <property type="component" value="Unassembled WGS sequence"/>
</dbReference>
<name>A0A2C1LPH7_BACCE</name>
<dbReference type="PANTHER" id="PTHR33933">
    <property type="entry name" value="NUCLEOTIDYLTRANSFERASE"/>
    <property type="match status" value="1"/>
</dbReference>
<dbReference type="InterPro" id="IPR041633">
    <property type="entry name" value="Polbeta"/>
</dbReference>
<dbReference type="RefSeq" id="WP_098859020.1">
    <property type="nucleotide sequence ID" value="NZ_NUMG01000025.1"/>
</dbReference>
<dbReference type="Gene3D" id="3.30.460.10">
    <property type="entry name" value="Beta Polymerase, domain 2"/>
    <property type="match status" value="1"/>
</dbReference>
<sequence>MNSDIQSELEILIIMMTNSLPAINKIILFGSHAYGNPIADSDIDLCVIVNGIGSRKRETLKILNRCLFDIMESPIDILVYGTDEFKNRAINPLTMEHDIFNKGTVVYENSH</sequence>
<accession>A0A2C1LPH7</accession>
<proteinExistence type="predicted"/>